<gene>
    <name evidence="1" type="ORF">NA57DRAFT_79432</name>
</gene>
<proteinExistence type="predicted"/>
<keyword evidence="2" id="KW-1185">Reference proteome</keyword>
<organism evidence="1 2">
    <name type="scientific">Rhizodiscina lignyota</name>
    <dbReference type="NCBI Taxonomy" id="1504668"/>
    <lineage>
        <taxon>Eukaryota</taxon>
        <taxon>Fungi</taxon>
        <taxon>Dikarya</taxon>
        <taxon>Ascomycota</taxon>
        <taxon>Pezizomycotina</taxon>
        <taxon>Dothideomycetes</taxon>
        <taxon>Pleosporomycetidae</taxon>
        <taxon>Aulographales</taxon>
        <taxon>Rhizodiscinaceae</taxon>
        <taxon>Rhizodiscina</taxon>
    </lineage>
</organism>
<sequence length="414" mass="48159">MATIAAEGLDLTPKEQIILEHRLWAMDPEGYPLRHHEENRRQLEYVLSQNACALSQSIESPDPSNAIYGLKDLILEMFADADFDFEPASGSEPARWEELLEYVINVATVSEKTGKEVEAFELIWAVKIYMLPKHFLQNWECDFDDIVLHLARKAREKLGEKMDFAELLRDLETFGLTAEHYKDMTMMDLMIYQHPILCQTYQGCEQRYARIYAFFQECLNIDIVKALLFSLDTRLPSELVDMVLDFANLKTIPLQPSDGVVRQDLSSILAAMEDEERGTFSRDQAEEIARCCEILPWYLQCSERQKREVLHDRFRAPLPTRDNDEGVLEVDEDAVALPMYSRVATGRDPQDFVEAAKIFVTWWNADWAMVKHLNFGLKFVIFCEDIPYNFPWAESYYAGPYEIRFYKREGMFKG</sequence>
<dbReference type="EMBL" id="ML978131">
    <property type="protein sequence ID" value="KAF2095721.1"/>
    <property type="molecule type" value="Genomic_DNA"/>
</dbReference>
<evidence type="ECO:0000313" key="1">
    <source>
        <dbReference type="EMBL" id="KAF2095721.1"/>
    </source>
</evidence>
<reference evidence="1" key="1">
    <citation type="journal article" date="2020" name="Stud. Mycol.">
        <title>101 Dothideomycetes genomes: a test case for predicting lifestyles and emergence of pathogens.</title>
        <authorList>
            <person name="Haridas S."/>
            <person name="Albert R."/>
            <person name="Binder M."/>
            <person name="Bloem J."/>
            <person name="Labutti K."/>
            <person name="Salamov A."/>
            <person name="Andreopoulos B."/>
            <person name="Baker S."/>
            <person name="Barry K."/>
            <person name="Bills G."/>
            <person name="Bluhm B."/>
            <person name="Cannon C."/>
            <person name="Castanera R."/>
            <person name="Culley D."/>
            <person name="Daum C."/>
            <person name="Ezra D."/>
            <person name="Gonzalez J."/>
            <person name="Henrissat B."/>
            <person name="Kuo A."/>
            <person name="Liang C."/>
            <person name="Lipzen A."/>
            <person name="Lutzoni F."/>
            <person name="Magnuson J."/>
            <person name="Mondo S."/>
            <person name="Nolan M."/>
            <person name="Ohm R."/>
            <person name="Pangilinan J."/>
            <person name="Park H.-J."/>
            <person name="Ramirez L."/>
            <person name="Alfaro M."/>
            <person name="Sun H."/>
            <person name="Tritt A."/>
            <person name="Yoshinaga Y."/>
            <person name="Zwiers L.-H."/>
            <person name="Turgeon B."/>
            <person name="Goodwin S."/>
            <person name="Spatafora J."/>
            <person name="Crous P."/>
            <person name="Grigoriev I."/>
        </authorList>
    </citation>
    <scope>NUCLEOTIDE SEQUENCE</scope>
    <source>
        <strain evidence="1">CBS 133067</strain>
    </source>
</reference>
<protein>
    <submittedName>
        <fullName evidence="1">Uncharacterized protein</fullName>
    </submittedName>
</protein>
<name>A0A9P4I5U4_9PEZI</name>
<dbReference type="Proteomes" id="UP000799772">
    <property type="component" value="Unassembled WGS sequence"/>
</dbReference>
<evidence type="ECO:0000313" key="2">
    <source>
        <dbReference type="Proteomes" id="UP000799772"/>
    </source>
</evidence>
<comment type="caution">
    <text evidence="1">The sequence shown here is derived from an EMBL/GenBank/DDBJ whole genome shotgun (WGS) entry which is preliminary data.</text>
</comment>
<dbReference type="AlphaFoldDB" id="A0A9P4I5U4"/>
<accession>A0A9P4I5U4</accession>